<dbReference type="PANTHER" id="PTHR47707">
    <property type="entry name" value="8-OXO-DGTP DIPHOSPHATASE"/>
    <property type="match status" value="1"/>
</dbReference>
<organism evidence="18 19">
    <name type="scientific">Endozoicomonas euniceicola</name>
    <dbReference type="NCBI Taxonomy" id="1234143"/>
    <lineage>
        <taxon>Bacteria</taxon>
        <taxon>Pseudomonadati</taxon>
        <taxon>Pseudomonadota</taxon>
        <taxon>Gammaproteobacteria</taxon>
        <taxon>Oceanospirillales</taxon>
        <taxon>Endozoicomonadaceae</taxon>
        <taxon>Endozoicomonas</taxon>
    </lineage>
</organism>
<dbReference type="EMBL" id="CP103300">
    <property type="protein sequence ID" value="UYM16905.1"/>
    <property type="molecule type" value="Genomic_DNA"/>
</dbReference>
<evidence type="ECO:0000256" key="16">
    <source>
        <dbReference type="ARBA" id="ARBA00042798"/>
    </source>
</evidence>
<dbReference type="InterPro" id="IPR022998">
    <property type="entry name" value="ThiamineP_synth_TenI"/>
</dbReference>
<dbReference type="InterPro" id="IPR020084">
    <property type="entry name" value="NUDIX_hydrolase_CS"/>
</dbReference>
<evidence type="ECO:0000256" key="5">
    <source>
        <dbReference type="ARBA" id="ARBA00022723"/>
    </source>
</evidence>
<dbReference type="InterPro" id="IPR003561">
    <property type="entry name" value="Mutator_MutT"/>
</dbReference>
<evidence type="ECO:0000313" key="19">
    <source>
        <dbReference type="Proteomes" id="UP001163255"/>
    </source>
</evidence>
<evidence type="ECO:0000256" key="11">
    <source>
        <dbReference type="ARBA" id="ARBA00036904"/>
    </source>
</evidence>
<keyword evidence="9" id="KW-0234">DNA repair</keyword>
<dbReference type="SUPFAM" id="SSF55811">
    <property type="entry name" value="Nudix"/>
    <property type="match status" value="1"/>
</dbReference>
<dbReference type="Gene3D" id="3.20.20.70">
    <property type="entry name" value="Aldolase class I"/>
    <property type="match status" value="1"/>
</dbReference>
<keyword evidence="3" id="KW-0515">Mutator protein</keyword>
<evidence type="ECO:0000256" key="14">
    <source>
        <dbReference type="ARBA" id="ARBA00041592"/>
    </source>
</evidence>
<dbReference type="GO" id="GO:0016787">
    <property type="term" value="F:hydrolase activity"/>
    <property type="evidence" value="ECO:0007669"/>
    <property type="project" value="UniProtKB-KW"/>
</dbReference>
<dbReference type="InterPro" id="IPR015797">
    <property type="entry name" value="NUDIX_hydrolase-like_dom_sf"/>
</dbReference>
<dbReference type="InterPro" id="IPR013785">
    <property type="entry name" value="Aldolase_TIM"/>
</dbReference>
<keyword evidence="5" id="KW-0479">Metal-binding</keyword>
<evidence type="ECO:0000256" key="2">
    <source>
        <dbReference type="ARBA" id="ARBA00005582"/>
    </source>
</evidence>
<dbReference type="NCBIfam" id="TIGR00586">
    <property type="entry name" value="mutt"/>
    <property type="match status" value="1"/>
</dbReference>
<comment type="similarity">
    <text evidence="2">Belongs to the Nudix hydrolase family.</text>
</comment>
<evidence type="ECO:0000256" key="3">
    <source>
        <dbReference type="ARBA" id="ARBA00022457"/>
    </source>
</evidence>
<gene>
    <name evidence="18" type="ORF">NX720_02980</name>
</gene>
<evidence type="ECO:0000256" key="10">
    <source>
        <dbReference type="ARBA" id="ARBA00035861"/>
    </source>
</evidence>
<dbReference type="RefSeq" id="WP_262599288.1">
    <property type="nucleotide sequence ID" value="NZ_CP103300.1"/>
</dbReference>
<keyword evidence="6" id="KW-0227">DNA damage</keyword>
<evidence type="ECO:0000256" key="7">
    <source>
        <dbReference type="ARBA" id="ARBA00022801"/>
    </source>
</evidence>
<reference evidence="18" key="1">
    <citation type="submission" date="2022-10" db="EMBL/GenBank/DDBJ databases">
        <title>Completed Genome Sequence of two octocoral isolated bacterium, Endozoicomonas euniceicola EF212T and Endozoicomonas gorgoniicola PS125T.</title>
        <authorList>
            <person name="Chiou Y.-J."/>
            <person name="Chen Y.-H."/>
        </authorList>
    </citation>
    <scope>NUCLEOTIDE SEQUENCE</scope>
    <source>
        <strain evidence="18">EF212</strain>
    </source>
</reference>
<name>A0ABY6GW54_9GAMM</name>
<evidence type="ECO:0000256" key="13">
    <source>
        <dbReference type="ARBA" id="ARBA00040794"/>
    </source>
</evidence>
<keyword evidence="19" id="KW-1185">Reference proteome</keyword>
<dbReference type="CDD" id="cd00564">
    <property type="entry name" value="TMP_TenI"/>
    <property type="match status" value="1"/>
</dbReference>
<dbReference type="CDD" id="cd03425">
    <property type="entry name" value="NUDIX_MutT_NudA_like"/>
    <property type="match status" value="1"/>
</dbReference>
<keyword evidence="8" id="KW-0460">Magnesium</keyword>
<comment type="catalytic activity">
    <reaction evidence="11">
        <text>8-oxo-GTP + H2O = 8-oxo-GMP + diphosphate + H(+)</text>
        <dbReference type="Rhea" id="RHEA:67616"/>
        <dbReference type="ChEBI" id="CHEBI:15377"/>
        <dbReference type="ChEBI" id="CHEBI:15378"/>
        <dbReference type="ChEBI" id="CHEBI:33019"/>
        <dbReference type="ChEBI" id="CHEBI:143553"/>
        <dbReference type="ChEBI" id="CHEBI:145694"/>
    </reaction>
</comment>
<dbReference type="Gene3D" id="3.90.79.10">
    <property type="entry name" value="Nucleoside Triphosphate Pyrophosphohydrolase"/>
    <property type="match status" value="1"/>
</dbReference>
<accession>A0ABY6GW54</accession>
<comment type="cofactor">
    <cofactor evidence="1">
        <name>Mg(2+)</name>
        <dbReference type="ChEBI" id="CHEBI:18420"/>
    </cofactor>
</comment>
<keyword evidence="7 18" id="KW-0378">Hydrolase</keyword>
<evidence type="ECO:0000256" key="15">
    <source>
        <dbReference type="ARBA" id="ARBA00041979"/>
    </source>
</evidence>
<evidence type="ECO:0000259" key="17">
    <source>
        <dbReference type="PROSITE" id="PS51462"/>
    </source>
</evidence>
<dbReference type="PROSITE" id="PS00893">
    <property type="entry name" value="NUDIX_BOX"/>
    <property type="match status" value="1"/>
</dbReference>
<dbReference type="Proteomes" id="UP001163255">
    <property type="component" value="Chromosome"/>
</dbReference>
<dbReference type="InterPro" id="IPR029119">
    <property type="entry name" value="MutY_C"/>
</dbReference>
<sequence length="339" mass="37972">MSLFRYHEMSFTMAKQQPDQKQSDNVVHVAVAVIRGDDGRILVAKRPDDKHLGGLWEFPGGKVELDEDLKEALNRELVEELDITVSQFQPLIAIQHQYPEKTVLLDTWLVSGVNGTPKGNEGQAVQWVEPDDLTGLDFPPANEPIVNAVLLPRQYMVTGLFSSAAELIEKVSRQLENGLRLIQFRAPWLQEKPYLHLARELHHLCQPFNAKLLLKGNPELLQETWCDGIHLRSDQLSIPVSEWKKYRREGQWLAASCHNEEQLKAAEKAGMDFVTLSPVRPTKSHPGRLSMGQEKATELTRCSTVPVYWLGGLGRSDEALAIDCGAQGVAGIGAFWSIN</sequence>
<dbReference type="PROSITE" id="PS51462">
    <property type="entry name" value="NUDIX"/>
    <property type="match status" value="1"/>
</dbReference>
<dbReference type="SUPFAM" id="SSF51391">
    <property type="entry name" value="Thiamin phosphate synthase"/>
    <property type="match status" value="1"/>
</dbReference>
<dbReference type="Pfam" id="PF02581">
    <property type="entry name" value="TMP-TENI"/>
    <property type="match status" value="1"/>
</dbReference>
<dbReference type="InterPro" id="IPR047127">
    <property type="entry name" value="MutT-like"/>
</dbReference>
<dbReference type="EC" id="3.6.1.55" evidence="12"/>
<feature type="domain" description="Nudix hydrolase" evidence="17">
    <location>
        <begin position="24"/>
        <end position="153"/>
    </location>
</feature>
<evidence type="ECO:0000256" key="9">
    <source>
        <dbReference type="ARBA" id="ARBA00023204"/>
    </source>
</evidence>
<evidence type="ECO:0000256" key="4">
    <source>
        <dbReference type="ARBA" id="ARBA00022705"/>
    </source>
</evidence>
<evidence type="ECO:0000256" key="6">
    <source>
        <dbReference type="ARBA" id="ARBA00022763"/>
    </source>
</evidence>
<comment type="catalytic activity">
    <reaction evidence="10">
        <text>8-oxo-dGTP + H2O = 8-oxo-dGMP + diphosphate + H(+)</text>
        <dbReference type="Rhea" id="RHEA:31575"/>
        <dbReference type="ChEBI" id="CHEBI:15377"/>
        <dbReference type="ChEBI" id="CHEBI:15378"/>
        <dbReference type="ChEBI" id="CHEBI:33019"/>
        <dbReference type="ChEBI" id="CHEBI:63224"/>
        <dbReference type="ChEBI" id="CHEBI:77896"/>
        <dbReference type="EC" id="3.6.1.55"/>
    </reaction>
</comment>
<evidence type="ECO:0000313" key="18">
    <source>
        <dbReference type="EMBL" id="UYM16905.1"/>
    </source>
</evidence>
<keyword evidence="4" id="KW-0235">DNA replication</keyword>
<dbReference type="NCBIfam" id="NF006530">
    <property type="entry name" value="PRK08999.1"/>
    <property type="match status" value="1"/>
</dbReference>
<evidence type="ECO:0000256" key="12">
    <source>
        <dbReference type="ARBA" id="ARBA00038905"/>
    </source>
</evidence>
<evidence type="ECO:0000256" key="1">
    <source>
        <dbReference type="ARBA" id="ARBA00001946"/>
    </source>
</evidence>
<proteinExistence type="inferred from homology"/>
<evidence type="ECO:0000256" key="8">
    <source>
        <dbReference type="ARBA" id="ARBA00022842"/>
    </source>
</evidence>
<protein>
    <recommendedName>
        <fullName evidence="13">8-oxo-dGTP diphosphatase</fullName>
        <ecNumber evidence="12">3.6.1.55</ecNumber>
    </recommendedName>
    <alternativeName>
        <fullName evidence="16">7,8-dihydro-8-oxoguanine-triphosphatase</fullName>
    </alternativeName>
    <alternativeName>
        <fullName evidence="15">Mutator protein MutT</fullName>
    </alternativeName>
    <alternativeName>
        <fullName evidence="14">dGTP pyrophosphohydrolase</fullName>
    </alternativeName>
</protein>
<dbReference type="InterPro" id="IPR000086">
    <property type="entry name" value="NUDIX_hydrolase_dom"/>
</dbReference>
<dbReference type="Pfam" id="PF14815">
    <property type="entry name" value="NUDIX_4"/>
    <property type="match status" value="1"/>
</dbReference>
<dbReference type="PANTHER" id="PTHR47707:SF1">
    <property type="entry name" value="NUDIX HYDROLASE FAMILY PROTEIN"/>
    <property type="match status" value="1"/>
</dbReference>
<dbReference type="InterPro" id="IPR036206">
    <property type="entry name" value="ThiamineP_synth_sf"/>
</dbReference>